<evidence type="ECO:0000313" key="1">
    <source>
        <dbReference type="EMBL" id="VTR38057.1"/>
    </source>
</evidence>
<protein>
    <submittedName>
        <fullName evidence="1">HCP oxidoreductase, NADH-dependent</fullName>
    </submittedName>
</protein>
<dbReference type="EMBL" id="CABEEZ010000096">
    <property type="protein sequence ID" value="VTR38057.1"/>
    <property type="molecule type" value="Genomic_DNA"/>
</dbReference>
<accession>A0A4U9UY20</accession>
<name>A0A4U9UY20_SERFO</name>
<organism evidence="1">
    <name type="scientific">Serratia fonticola</name>
    <dbReference type="NCBI Taxonomy" id="47917"/>
    <lineage>
        <taxon>Bacteria</taxon>
        <taxon>Pseudomonadati</taxon>
        <taxon>Pseudomonadota</taxon>
        <taxon>Gammaproteobacteria</taxon>
        <taxon>Enterobacterales</taxon>
        <taxon>Yersiniaceae</taxon>
        <taxon>Serratia</taxon>
    </lineage>
</organism>
<dbReference type="AlphaFoldDB" id="A0A4U9UY20"/>
<gene>
    <name evidence="1" type="ORF">NCTC12965_04168</name>
</gene>
<proteinExistence type="predicted"/>
<reference evidence="1" key="1">
    <citation type="submission" date="2019-05" db="EMBL/GenBank/DDBJ databases">
        <authorList>
            <consortium name="Pathogen Informatics"/>
        </authorList>
    </citation>
    <scope>NUCLEOTIDE SEQUENCE [LARGE SCALE GENOMIC DNA]</scope>
    <source>
        <strain evidence="1">NCTC12965</strain>
    </source>
</reference>
<sequence>MSQPSPLCPNPMQVHSLQQETADVWTLNLNQ</sequence>